<proteinExistence type="predicted"/>
<organism evidence="1">
    <name type="scientific">Aegilops tauschii</name>
    <name type="common">Tausch's goatgrass</name>
    <name type="synonym">Aegilops squarrosa</name>
    <dbReference type="NCBI Taxonomy" id="37682"/>
    <lineage>
        <taxon>Eukaryota</taxon>
        <taxon>Viridiplantae</taxon>
        <taxon>Streptophyta</taxon>
        <taxon>Embryophyta</taxon>
        <taxon>Tracheophyta</taxon>
        <taxon>Spermatophyta</taxon>
        <taxon>Magnoliopsida</taxon>
        <taxon>Liliopsida</taxon>
        <taxon>Poales</taxon>
        <taxon>Poaceae</taxon>
        <taxon>BOP clade</taxon>
        <taxon>Pooideae</taxon>
        <taxon>Triticodae</taxon>
        <taxon>Triticeae</taxon>
        <taxon>Triticinae</taxon>
        <taxon>Aegilops</taxon>
    </lineage>
</organism>
<name>M8BUI3_AEGTA</name>
<sequence>MGWRFKFGGLRVLWLAALHFPSPLPCMVVCRLSFKGGHKEQRWLLGNLQLATKDEIAVPSIGVYASYRENQICTMPICFMTSVLLSSLTLSVADHVIMVVYNLLMGSSLLDFYLGQKRASHTFEISSGHPVQNRLNLLDKVWKGNYCLAKCKKGQGIIYVVIWNASKLGIAVKLGKGTSGEAYKAGSTVCIELKHINHATLPAYHPKEGRSGCQPGIELKHINHATLPAYHPKEGRSGCQPGFPIAFDFYADIDLIAHQSFFVDNKAVADEPISYLCPCFIL</sequence>
<accession>M8BUI3</accession>
<protein>
    <submittedName>
        <fullName evidence="1">Uncharacterized protein</fullName>
    </submittedName>
</protein>
<dbReference type="EnsemblPlants" id="EMT10459">
    <property type="protein sequence ID" value="EMT10459"/>
    <property type="gene ID" value="F775_24280"/>
</dbReference>
<dbReference type="AlphaFoldDB" id="M8BUI3"/>
<evidence type="ECO:0000313" key="1">
    <source>
        <dbReference type="EnsemblPlants" id="EMT10459"/>
    </source>
</evidence>
<reference evidence="1" key="1">
    <citation type="submission" date="2015-06" db="UniProtKB">
        <authorList>
            <consortium name="EnsemblPlants"/>
        </authorList>
    </citation>
    <scope>IDENTIFICATION</scope>
</reference>